<keyword evidence="5 6" id="KW-0482">Metalloprotease</keyword>
<evidence type="ECO:0000259" key="8">
    <source>
        <dbReference type="Pfam" id="PF08439"/>
    </source>
</evidence>
<evidence type="ECO:0000256" key="6">
    <source>
        <dbReference type="RuleBase" id="RU003435"/>
    </source>
</evidence>
<evidence type="ECO:0000313" key="10">
    <source>
        <dbReference type="Proteomes" id="UP000030147"/>
    </source>
</evidence>
<dbReference type="Pfam" id="PF01432">
    <property type="entry name" value="Peptidase_M3"/>
    <property type="match status" value="1"/>
</dbReference>
<evidence type="ECO:0000256" key="3">
    <source>
        <dbReference type="ARBA" id="ARBA00022801"/>
    </source>
</evidence>
<evidence type="ECO:0000259" key="7">
    <source>
        <dbReference type="Pfam" id="PF01432"/>
    </source>
</evidence>
<evidence type="ECO:0000256" key="2">
    <source>
        <dbReference type="ARBA" id="ARBA00022723"/>
    </source>
</evidence>
<keyword evidence="9" id="KW-0808">Transferase</keyword>
<dbReference type="PANTHER" id="PTHR34217">
    <property type="entry name" value="METAL-DEPENDENT CARBOXYPEPTIDASE"/>
    <property type="match status" value="1"/>
</dbReference>
<protein>
    <submittedName>
        <fullName evidence="9">Pantothenate kinase</fullName>
    </submittedName>
</protein>
<evidence type="ECO:0000256" key="1">
    <source>
        <dbReference type="ARBA" id="ARBA00022670"/>
    </source>
</evidence>
<accession>A0A0A2T5Z5</accession>
<dbReference type="Pfam" id="PF08439">
    <property type="entry name" value="Peptidase_M3_N"/>
    <property type="match status" value="1"/>
</dbReference>
<dbReference type="GO" id="GO:0004222">
    <property type="term" value="F:metalloendopeptidase activity"/>
    <property type="evidence" value="ECO:0007669"/>
    <property type="project" value="InterPro"/>
</dbReference>
<comment type="cofactor">
    <cofactor evidence="6">
        <name>Zn(2+)</name>
        <dbReference type="ChEBI" id="CHEBI:29105"/>
    </cofactor>
    <text evidence="6">Binds 1 zinc ion.</text>
</comment>
<dbReference type="eggNOG" id="COG1164">
    <property type="taxonomic scope" value="Bacteria"/>
</dbReference>
<evidence type="ECO:0000256" key="5">
    <source>
        <dbReference type="ARBA" id="ARBA00023049"/>
    </source>
</evidence>
<dbReference type="CDD" id="cd09607">
    <property type="entry name" value="M3B_PepF"/>
    <property type="match status" value="1"/>
</dbReference>
<dbReference type="NCBIfam" id="TIGR02290">
    <property type="entry name" value="M3_fam_3"/>
    <property type="match status" value="1"/>
</dbReference>
<dbReference type="GO" id="GO:0016301">
    <property type="term" value="F:kinase activity"/>
    <property type="evidence" value="ECO:0007669"/>
    <property type="project" value="UniProtKB-KW"/>
</dbReference>
<comment type="caution">
    <text evidence="9">The sequence shown here is derived from an EMBL/GenBank/DDBJ whole genome shotgun (WGS) entry which is preliminary data.</text>
</comment>
<dbReference type="Proteomes" id="UP000030147">
    <property type="component" value="Unassembled WGS sequence"/>
</dbReference>
<dbReference type="AlphaFoldDB" id="A0A0A2T5Z5"/>
<dbReference type="GO" id="GO:0046872">
    <property type="term" value="F:metal ion binding"/>
    <property type="evidence" value="ECO:0007669"/>
    <property type="project" value="UniProtKB-UniRule"/>
</dbReference>
<dbReference type="Gene3D" id="1.20.140.70">
    <property type="entry name" value="Oligopeptidase f, N-terminal domain"/>
    <property type="match status" value="1"/>
</dbReference>
<gene>
    <name evidence="9" type="ORF">N782_20715</name>
</gene>
<dbReference type="InterPro" id="IPR013647">
    <property type="entry name" value="OligopepF_N_dom"/>
</dbReference>
<dbReference type="GO" id="GO:0006508">
    <property type="term" value="P:proteolysis"/>
    <property type="evidence" value="ECO:0007669"/>
    <property type="project" value="UniProtKB-KW"/>
</dbReference>
<reference evidence="9 10" key="1">
    <citation type="journal article" date="2015" name="Stand. Genomic Sci.">
        <title>High quality draft genome sequence of the moderately halophilic bacterium Pontibacillus yanchengensis Y32(T) and comparison among Pontibacillus genomes.</title>
        <authorList>
            <person name="Huang J."/>
            <person name="Qiao Z.X."/>
            <person name="Tang J.W."/>
            <person name="Wang G."/>
        </authorList>
    </citation>
    <scope>NUCLEOTIDE SEQUENCE [LARGE SCALE GENOMIC DNA]</scope>
    <source>
        <strain evidence="9 10">Y32</strain>
    </source>
</reference>
<keyword evidence="3 6" id="KW-0378">Hydrolase</keyword>
<dbReference type="InterPro" id="IPR001333">
    <property type="entry name" value="Peptidase_M32_Taq"/>
</dbReference>
<keyword evidence="2 6" id="KW-0479">Metal-binding</keyword>
<keyword evidence="10" id="KW-1185">Reference proteome</keyword>
<organism evidence="9 10">
    <name type="scientific">Pontibacillus yanchengensis Y32</name>
    <dbReference type="NCBI Taxonomy" id="1385514"/>
    <lineage>
        <taxon>Bacteria</taxon>
        <taxon>Bacillati</taxon>
        <taxon>Bacillota</taxon>
        <taxon>Bacilli</taxon>
        <taxon>Bacillales</taxon>
        <taxon>Bacillaceae</taxon>
        <taxon>Pontibacillus</taxon>
    </lineage>
</organism>
<comment type="similarity">
    <text evidence="6">Belongs to the peptidase M3 family.</text>
</comment>
<dbReference type="RefSeq" id="WP_052111417.1">
    <property type="nucleotide sequence ID" value="NZ_AVBF01000075.1"/>
</dbReference>
<keyword evidence="4 6" id="KW-0862">Zinc</keyword>
<dbReference type="InterPro" id="IPR034006">
    <property type="entry name" value="M3B_PepF_2"/>
</dbReference>
<keyword evidence="9" id="KW-0418">Kinase</keyword>
<dbReference type="PANTHER" id="PTHR34217:SF1">
    <property type="entry name" value="CARBOXYPEPTIDASE 1"/>
    <property type="match status" value="1"/>
</dbReference>
<feature type="domain" description="Oligopeptidase F N-terminal" evidence="8">
    <location>
        <begin position="118"/>
        <end position="180"/>
    </location>
</feature>
<evidence type="ECO:0000256" key="4">
    <source>
        <dbReference type="ARBA" id="ARBA00022833"/>
    </source>
</evidence>
<keyword evidence="1 6" id="KW-0645">Protease</keyword>
<dbReference type="Gene3D" id="1.10.1370.20">
    <property type="entry name" value="Oligoendopeptidase f, C-terminal domain"/>
    <property type="match status" value="1"/>
</dbReference>
<dbReference type="GO" id="GO:0004181">
    <property type="term" value="F:metallocarboxypeptidase activity"/>
    <property type="evidence" value="ECO:0007669"/>
    <property type="project" value="InterPro"/>
</dbReference>
<proteinExistence type="inferred from homology"/>
<dbReference type="InterPro" id="IPR011977">
    <property type="entry name" value="Pept_M3B_clade3"/>
</dbReference>
<name>A0A0A2T5Z5_9BACI</name>
<sequence length="610" mass="70446">MASYKDVWDLNEIFDGKSDSEDLHNHIALTEKKVNDFNQIIDAFAIPNKKEDANVIHNLINHIDDIRLKLTQASSFTTCLLAENPKDQGASVIQGSIAKLSAKYEGILYKFQTILFYIDGSVWEELLATDRLKPYQFILWDWRECKHNRLTEHEEKIISSLEVDGYHGWRKVYQTLVSHLGVQLEVNGEVNELSIGQAMNLRSHENEDIRKKSYKALEHVWTSQEDILASILNHIAGFRLQVYKKRGVASVLEEPLRHNRISEQTLHTMWDVVGDHKEPFAAYLKRKATLLGKNSMYAYDFWAPINHSNQTMDYEEGVDFILQHLGQFGTELERFSRQAIQNHWVEAQDQCTKNPTAFCAGFPLTGESRVFMNYGGKITDVLTLAHELGHAFHNHAMASVEGINKHYPMCIAETASTFSEMVVLDAAIERADTKEEQLFLLDEKIKRSVMNFMNIHSRFLFETRFYEERKKGMVSATRLNELMQEAFDEAYEGSLEGAPQHAWAFTPHFYITTTPFYNIPYTFGYLFAQSIYAKGKAEGDTFEENYIKLLRDSGSMSVEDLAMKHLGKNIHDRSFWEEGMSLCVKDVEMFLELTSYMEKESERKECKSFK</sequence>
<feature type="domain" description="Peptidase M3A/M3B catalytic" evidence="7">
    <location>
        <begin position="201"/>
        <end position="575"/>
    </location>
</feature>
<dbReference type="MEROPS" id="M03.A08"/>
<dbReference type="OrthoDB" id="9769691at2"/>
<dbReference type="STRING" id="1385514.N782_20715"/>
<dbReference type="InterPro" id="IPR001567">
    <property type="entry name" value="Pept_M3A_M3B_dom"/>
</dbReference>
<dbReference type="EMBL" id="AVBF01000075">
    <property type="protein sequence ID" value="KGP71232.1"/>
    <property type="molecule type" value="Genomic_DNA"/>
</dbReference>
<dbReference type="InterPro" id="IPR042088">
    <property type="entry name" value="OligoPept_F_C"/>
</dbReference>
<evidence type="ECO:0000313" key="9">
    <source>
        <dbReference type="EMBL" id="KGP71232.1"/>
    </source>
</evidence>
<dbReference type="SUPFAM" id="SSF55486">
    <property type="entry name" value="Metalloproteases ('zincins'), catalytic domain"/>
    <property type="match status" value="1"/>
</dbReference>